<comment type="caution">
    <text evidence="6">The sequence shown here is derived from an EMBL/GenBank/DDBJ whole genome shotgun (WGS) entry which is preliminary data.</text>
</comment>
<sequence length="344" mass="37743">MSRKFFFIILVTFFKICFCYVEIPSQFRDAKSPMASEFNLDIIQMNFPGLYDDVFAGIEGRIAGGVAADARQFPYQGLMYMVDNKNATFICGGSLITHSFLLTAAHCLYQFEEISVFLGVTNRVSGPAAFSQDITDKSHIIMHNLYNPTGHVNDIGLIYLSTLTAEHFDNKRISLITLPTRNDIDVNLVGMEATVAGFGSTSDTNKASEILRYVTMPIIKNSMCKMTFGTFIKATNLCMSGQGGRSVCSGDSGSPLTVELLPGKIVQVGIVSFGHKHGCTLGHPGVFTRVTSYLDWIEGHVGKMTIEGAINNSPNTTDSNKNSAKCVHSLNIFSILLLIIFKFF</sequence>
<dbReference type="SUPFAM" id="SSF50494">
    <property type="entry name" value="Trypsin-like serine proteases"/>
    <property type="match status" value="1"/>
</dbReference>
<keyword evidence="4" id="KW-0732">Signal</keyword>
<dbReference type="Gene3D" id="2.40.10.10">
    <property type="entry name" value="Trypsin-like serine proteases"/>
    <property type="match status" value="2"/>
</dbReference>
<dbReference type="PRINTS" id="PR00722">
    <property type="entry name" value="CHYMOTRYPSIN"/>
</dbReference>
<evidence type="ECO:0000256" key="3">
    <source>
        <dbReference type="RuleBase" id="RU363034"/>
    </source>
</evidence>
<evidence type="ECO:0000313" key="6">
    <source>
        <dbReference type="EMBL" id="KAG5667508.1"/>
    </source>
</evidence>
<accession>A0A9J6BCD5</accession>
<dbReference type="EMBL" id="JADBJN010000004">
    <property type="protein sequence ID" value="KAG5667508.1"/>
    <property type="molecule type" value="Genomic_DNA"/>
</dbReference>
<keyword evidence="1" id="KW-1015">Disulfide bond</keyword>
<evidence type="ECO:0000256" key="1">
    <source>
        <dbReference type="ARBA" id="ARBA00023157"/>
    </source>
</evidence>
<dbReference type="InterPro" id="IPR001254">
    <property type="entry name" value="Trypsin_dom"/>
</dbReference>
<dbReference type="InterPro" id="IPR043504">
    <property type="entry name" value="Peptidase_S1_PA_chymotrypsin"/>
</dbReference>
<keyword evidence="3" id="KW-0720">Serine protease</keyword>
<dbReference type="InterPro" id="IPR001314">
    <property type="entry name" value="Peptidase_S1A"/>
</dbReference>
<feature type="chain" id="PRO_5039942205" description="Peptidase S1 domain-containing protein" evidence="4">
    <location>
        <begin position="20"/>
        <end position="344"/>
    </location>
</feature>
<dbReference type="PANTHER" id="PTHR24260">
    <property type="match status" value="1"/>
</dbReference>
<evidence type="ECO:0000256" key="2">
    <source>
        <dbReference type="ARBA" id="ARBA00024195"/>
    </source>
</evidence>
<dbReference type="PROSITE" id="PS00135">
    <property type="entry name" value="TRYPSIN_SER"/>
    <property type="match status" value="1"/>
</dbReference>
<dbReference type="InterPro" id="IPR018114">
    <property type="entry name" value="TRYPSIN_HIS"/>
</dbReference>
<organism evidence="6 7">
    <name type="scientific">Polypedilum vanderplanki</name>
    <name type="common">Sleeping chironomid midge</name>
    <dbReference type="NCBI Taxonomy" id="319348"/>
    <lineage>
        <taxon>Eukaryota</taxon>
        <taxon>Metazoa</taxon>
        <taxon>Ecdysozoa</taxon>
        <taxon>Arthropoda</taxon>
        <taxon>Hexapoda</taxon>
        <taxon>Insecta</taxon>
        <taxon>Pterygota</taxon>
        <taxon>Neoptera</taxon>
        <taxon>Endopterygota</taxon>
        <taxon>Diptera</taxon>
        <taxon>Nematocera</taxon>
        <taxon>Chironomoidea</taxon>
        <taxon>Chironomidae</taxon>
        <taxon>Chironominae</taxon>
        <taxon>Polypedilum</taxon>
        <taxon>Polypedilum</taxon>
    </lineage>
</organism>
<dbReference type="Pfam" id="PF00089">
    <property type="entry name" value="Trypsin"/>
    <property type="match status" value="1"/>
</dbReference>
<evidence type="ECO:0000313" key="7">
    <source>
        <dbReference type="Proteomes" id="UP001107558"/>
    </source>
</evidence>
<dbReference type="CDD" id="cd00190">
    <property type="entry name" value="Tryp_SPc"/>
    <property type="match status" value="1"/>
</dbReference>
<dbReference type="InterPro" id="IPR033116">
    <property type="entry name" value="TRYPSIN_SER"/>
</dbReference>
<dbReference type="PANTHER" id="PTHR24260:SF136">
    <property type="entry name" value="GH08193P-RELATED"/>
    <property type="match status" value="1"/>
</dbReference>
<comment type="similarity">
    <text evidence="2">Belongs to the peptidase S1 family. CLIP subfamily.</text>
</comment>
<gene>
    <name evidence="6" type="ORF">PVAND_015487</name>
</gene>
<reference evidence="6" key="1">
    <citation type="submission" date="2021-03" db="EMBL/GenBank/DDBJ databases">
        <title>Chromosome level genome of the anhydrobiotic midge Polypedilum vanderplanki.</title>
        <authorList>
            <person name="Yoshida Y."/>
            <person name="Kikawada T."/>
            <person name="Gusev O."/>
        </authorList>
    </citation>
    <scope>NUCLEOTIDE SEQUENCE</scope>
    <source>
        <strain evidence="6">NIAS01</strain>
        <tissue evidence="6">Whole body or cell culture</tissue>
    </source>
</reference>
<dbReference type="GO" id="GO:0004252">
    <property type="term" value="F:serine-type endopeptidase activity"/>
    <property type="evidence" value="ECO:0007669"/>
    <property type="project" value="InterPro"/>
</dbReference>
<evidence type="ECO:0000256" key="4">
    <source>
        <dbReference type="SAM" id="SignalP"/>
    </source>
</evidence>
<proteinExistence type="inferred from homology"/>
<dbReference type="Proteomes" id="UP001107558">
    <property type="component" value="Chromosome 4"/>
</dbReference>
<dbReference type="OrthoDB" id="5565075at2759"/>
<name>A0A9J6BCD5_POLVA</name>
<feature type="signal peptide" evidence="4">
    <location>
        <begin position="1"/>
        <end position="19"/>
    </location>
</feature>
<keyword evidence="7" id="KW-1185">Reference proteome</keyword>
<dbReference type="InterPro" id="IPR051333">
    <property type="entry name" value="CLIP_Serine_Protease"/>
</dbReference>
<keyword evidence="3" id="KW-0645">Protease</keyword>
<evidence type="ECO:0000259" key="5">
    <source>
        <dbReference type="PROSITE" id="PS50240"/>
    </source>
</evidence>
<dbReference type="PROSITE" id="PS50240">
    <property type="entry name" value="TRYPSIN_DOM"/>
    <property type="match status" value="1"/>
</dbReference>
<keyword evidence="3" id="KW-0378">Hydrolase</keyword>
<dbReference type="InterPro" id="IPR009003">
    <property type="entry name" value="Peptidase_S1_PA"/>
</dbReference>
<dbReference type="AlphaFoldDB" id="A0A9J6BCD5"/>
<feature type="domain" description="Peptidase S1" evidence="5">
    <location>
        <begin position="62"/>
        <end position="302"/>
    </location>
</feature>
<protein>
    <recommendedName>
        <fullName evidence="5">Peptidase S1 domain-containing protein</fullName>
    </recommendedName>
</protein>
<dbReference type="GO" id="GO:0006508">
    <property type="term" value="P:proteolysis"/>
    <property type="evidence" value="ECO:0007669"/>
    <property type="project" value="UniProtKB-KW"/>
</dbReference>
<dbReference type="PROSITE" id="PS00134">
    <property type="entry name" value="TRYPSIN_HIS"/>
    <property type="match status" value="1"/>
</dbReference>
<dbReference type="SMART" id="SM00020">
    <property type="entry name" value="Tryp_SPc"/>
    <property type="match status" value="1"/>
</dbReference>